<name>A0AAE0GY73_9CHLO</name>
<accession>A0AAE0GY73</accession>
<feature type="coiled-coil region" evidence="1">
    <location>
        <begin position="281"/>
        <end position="347"/>
    </location>
</feature>
<dbReference type="InterPro" id="IPR038929">
    <property type="entry name" value="CCDC13"/>
</dbReference>
<evidence type="ECO:0000256" key="1">
    <source>
        <dbReference type="SAM" id="Coils"/>
    </source>
</evidence>
<proteinExistence type="predicted"/>
<feature type="region of interest" description="Disordered" evidence="2">
    <location>
        <begin position="365"/>
        <end position="388"/>
    </location>
</feature>
<sequence>MAQDPSENVFHHGGLSGPENFDWGALKQVSQAEQEKVQLQMELEAKDRELAAVRSMMEGGANFSSAEDLIRDDVKGSKLTELAKKNRQVTLALEREKAKTAKLSSELAQANAQQKLGKQMPPPDADPESIQGICRQMVEEAADWCGVQGICRQMVEEAADEAEEARGQMTVWKEKYTAVASRMEKESSKQVQLKADLDKMKRVLKAELGEDVPLERALEGGEWRGRAQQISLLKEKVKDLKEKLLQAGEGGTGAAGGAATVAGGGVTGSGEDAPPVRKAGEALYRKNIEKLEKDRKSQIEKLESELDAAREEATAAKKRQDAATARKSAVEAELKSLKGQIHTLIEKTENDDKLINALRTELTKARKQGGGAASEGGSGNSGSASHRAVSGRKEKFVGSSAQALEGKLAEQESVIQQLETQIKRQEMIIGALQQQVAAGGSGPGNDEDIRVLEVETEKLEELVALFKTRLMEEEATTANLTQQLQNERIKVIDFQRRLEGSRPSSAREPPQDKVSMLENEVVRQSSQVHRLQEEMTKAAKKAEEELGLYRAMLQQMRSVRKEPGRGRM</sequence>
<dbReference type="PANTHER" id="PTHR31935">
    <property type="entry name" value="COILED-COIL DOMAIN-CONTAINING PROTEIN 13"/>
    <property type="match status" value="1"/>
</dbReference>
<gene>
    <name evidence="3" type="ORF">CYMTET_6053</name>
</gene>
<protein>
    <submittedName>
        <fullName evidence="3">Uncharacterized protein</fullName>
    </submittedName>
</protein>
<evidence type="ECO:0000256" key="2">
    <source>
        <dbReference type="SAM" id="MobiDB-lite"/>
    </source>
</evidence>
<keyword evidence="1" id="KW-0175">Coiled coil</keyword>
<evidence type="ECO:0000313" key="4">
    <source>
        <dbReference type="Proteomes" id="UP001190700"/>
    </source>
</evidence>
<feature type="compositionally biased region" description="Gly residues" evidence="2">
    <location>
        <begin position="368"/>
        <end position="380"/>
    </location>
</feature>
<feature type="region of interest" description="Disordered" evidence="2">
    <location>
        <begin position="1"/>
        <end position="22"/>
    </location>
</feature>
<feature type="compositionally biased region" description="Polar residues" evidence="2">
    <location>
        <begin position="102"/>
        <end position="116"/>
    </location>
</feature>
<comment type="caution">
    <text evidence="3">The sequence shown here is derived from an EMBL/GenBank/DDBJ whole genome shotgun (WGS) entry which is preliminary data.</text>
</comment>
<feature type="coiled-coil region" evidence="1">
    <location>
        <begin position="514"/>
        <end position="559"/>
    </location>
</feature>
<dbReference type="EMBL" id="LGRX02001291">
    <property type="protein sequence ID" value="KAK3286392.1"/>
    <property type="molecule type" value="Genomic_DNA"/>
</dbReference>
<organism evidence="3 4">
    <name type="scientific">Cymbomonas tetramitiformis</name>
    <dbReference type="NCBI Taxonomy" id="36881"/>
    <lineage>
        <taxon>Eukaryota</taxon>
        <taxon>Viridiplantae</taxon>
        <taxon>Chlorophyta</taxon>
        <taxon>Pyramimonadophyceae</taxon>
        <taxon>Pyramimonadales</taxon>
        <taxon>Pyramimonadaceae</taxon>
        <taxon>Cymbomonas</taxon>
    </lineage>
</organism>
<dbReference type="PANTHER" id="PTHR31935:SF1">
    <property type="entry name" value="COILED-COIL DOMAIN-CONTAINING PROTEIN 13"/>
    <property type="match status" value="1"/>
</dbReference>
<dbReference type="AlphaFoldDB" id="A0AAE0GY73"/>
<reference evidence="3 4" key="1">
    <citation type="journal article" date="2015" name="Genome Biol. Evol.">
        <title>Comparative Genomics of a Bacterivorous Green Alga Reveals Evolutionary Causalities and Consequences of Phago-Mixotrophic Mode of Nutrition.</title>
        <authorList>
            <person name="Burns J.A."/>
            <person name="Paasch A."/>
            <person name="Narechania A."/>
            <person name="Kim E."/>
        </authorList>
    </citation>
    <scope>NUCLEOTIDE SEQUENCE [LARGE SCALE GENOMIC DNA]</scope>
    <source>
        <strain evidence="3 4">PLY_AMNH</strain>
    </source>
</reference>
<feature type="coiled-coil region" evidence="1">
    <location>
        <begin position="401"/>
        <end position="435"/>
    </location>
</feature>
<dbReference type="Proteomes" id="UP001190700">
    <property type="component" value="Unassembled WGS sequence"/>
</dbReference>
<evidence type="ECO:0000313" key="3">
    <source>
        <dbReference type="EMBL" id="KAK3286392.1"/>
    </source>
</evidence>
<feature type="region of interest" description="Disordered" evidence="2">
    <location>
        <begin position="100"/>
        <end position="128"/>
    </location>
</feature>
<keyword evidence="4" id="KW-1185">Reference proteome</keyword>